<proteinExistence type="predicted"/>
<evidence type="ECO:0000256" key="1">
    <source>
        <dbReference type="SAM" id="SignalP"/>
    </source>
</evidence>
<feature type="chain" id="PRO_5040964553" evidence="1">
    <location>
        <begin position="23"/>
        <end position="124"/>
    </location>
</feature>
<name>A0A9X8R3N8_9CORY</name>
<comment type="caution">
    <text evidence="2">The sequence shown here is derived from an EMBL/GenBank/DDBJ whole genome shotgun (WGS) entry which is preliminary data.</text>
</comment>
<keyword evidence="1" id="KW-0732">Signal</keyword>
<reference evidence="2 3" key="1">
    <citation type="submission" date="2017-01" db="EMBL/GenBank/DDBJ databases">
        <authorList>
            <person name="Varghese N."/>
            <person name="Submissions S."/>
        </authorList>
    </citation>
    <scope>NUCLEOTIDE SEQUENCE [LARGE SCALE GENOMIC DNA]</scope>
    <source>
        <strain evidence="2 3">DSM 44280</strain>
    </source>
</reference>
<dbReference type="PANTHER" id="PTHR36974:SF1">
    <property type="entry name" value="DOXX FAMILY MEMBRANE PROTEIN"/>
    <property type="match status" value="1"/>
</dbReference>
<dbReference type="Proteomes" id="UP000185547">
    <property type="component" value="Unassembled WGS sequence"/>
</dbReference>
<evidence type="ECO:0000313" key="2">
    <source>
        <dbReference type="EMBL" id="SIQ24964.1"/>
    </source>
</evidence>
<dbReference type="AlphaFoldDB" id="A0A9X8R3N8"/>
<sequence length="124" mass="13330">MRRTLGKVTKFQKFLIPLFAGAGVLHFAKTEPFDGIVPDALPGSARTYTYVSGVAELAAAALLSNPKTRAAGGKFAAALLAAVWPANFNMAWQWRNEPWQKQIISIGRLPLQIPLIKAALGAAK</sequence>
<dbReference type="PANTHER" id="PTHR36974">
    <property type="entry name" value="MEMBRANE PROTEIN-RELATED"/>
    <property type="match status" value="1"/>
</dbReference>
<keyword evidence="3" id="KW-1185">Reference proteome</keyword>
<organism evidence="2 3">
    <name type="scientific">Corynebacterium afermentans</name>
    <dbReference type="NCBI Taxonomy" id="38286"/>
    <lineage>
        <taxon>Bacteria</taxon>
        <taxon>Bacillati</taxon>
        <taxon>Actinomycetota</taxon>
        <taxon>Actinomycetes</taxon>
        <taxon>Mycobacteriales</taxon>
        <taxon>Corynebacteriaceae</taxon>
        <taxon>Corynebacterium</taxon>
    </lineage>
</organism>
<gene>
    <name evidence="2" type="ORF">SAMN05421802_10955</name>
</gene>
<evidence type="ECO:0000313" key="3">
    <source>
        <dbReference type="Proteomes" id="UP000185547"/>
    </source>
</evidence>
<protein>
    <submittedName>
        <fullName evidence="2">Uncharacterized membrane protein</fullName>
    </submittedName>
</protein>
<dbReference type="EMBL" id="FTMH01000009">
    <property type="protein sequence ID" value="SIQ24964.1"/>
    <property type="molecule type" value="Genomic_DNA"/>
</dbReference>
<accession>A0A9X8R3N8</accession>
<feature type="signal peptide" evidence="1">
    <location>
        <begin position="1"/>
        <end position="22"/>
    </location>
</feature>